<protein>
    <recommendedName>
        <fullName evidence="1">DWNN domain-containing protein</fullName>
    </recommendedName>
</protein>
<evidence type="ECO:0000259" key="1">
    <source>
        <dbReference type="SMART" id="SM01180"/>
    </source>
</evidence>
<sequence length="89" mass="10065">MASVIHYKFKNELQSSTVTFDGARMLYETLKRDVFLRHYGRSTDTDIDLIDEHSGQVYGPGDHIYKNAHIVISAKPLKPGQAPVFEDPS</sequence>
<reference evidence="2" key="1">
    <citation type="submission" date="2009-08" db="EMBL/GenBank/DDBJ databases">
        <title>Annotation of Salpingoeca rosetta.</title>
        <authorList>
            <consortium name="The Broad Institute Genome Sequencing Platform"/>
            <person name="Russ C."/>
            <person name="Cuomo C."/>
            <person name="Burger G."/>
            <person name="Gray M.W."/>
            <person name="Holland P.W.H."/>
            <person name="King N."/>
            <person name="Lang F.B.F."/>
            <person name="Roger A.J."/>
            <person name="Ruiz-Trillo I."/>
            <person name="Young S.K."/>
            <person name="Zeng Q."/>
            <person name="Gargeya S."/>
            <person name="Alvarado L."/>
            <person name="Berlin A."/>
            <person name="Chapman S.B."/>
            <person name="Chen Z."/>
            <person name="Freedman E."/>
            <person name="Gellesch M."/>
            <person name="Goldberg J."/>
            <person name="Griggs A."/>
            <person name="Gujja S."/>
            <person name="Heilman E."/>
            <person name="Heiman D."/>
            <person name="Howarth C."/>
            <person name="Mehta T."/>
            <person name="Neiman D."/>
            <person name="Pearson M."/>
            <person name="Roberts A."/>
            <person name="Saif S."/>
            <person name="Shea T."/>
            <person name="Shenoy N."/>
            <person name="Sisk P."/>
            <person name="Stolte C."/>
            <person name="Sykes S."/>
            <person name="White J."/>
            <person name="Yandava C."/>
            <person name="Haas B."/>
            <person name="Nusbaum C."/>
            <person name="Birren B."/>
        </authorList>
    </citation>
    <scope>NUCLEOTIDE SEQUENCE [LARGE SCALE GENOMIC DNA]</scope>
    <source>
        <strain evidence="2">ATCC 50818</strain>
    </source>
</reference>
<keyword evidence="3" id="KW-1185">Reference proteome</keyword>
<proteinExistence type="predicted"/>
<name>F2TXI3_SALR5</name>
<feature type="domain" description="DWNN" evidence="1">
    <location>
        <begin position="5"/>
        <end position="76"/>
    </location>
</feature>
<dbReference type="SMART" id="SM01180">
    <property type="entry name" value="DWNN"/>
    <property type="match status" value="1"/>
</dbReference>
<evidence type="ECO:0000313" key="2">
    <source>
        <dbReference type="EMBL" id="EGD76092.1"/>
    </source>
</evidence>
<dbReference type="InParanoid" id="F2TXI3"/>
<dbReference type="GO" id="GO:0008270">
    <property type="term" value="F:zinc ion binding"/>
    <property type="evidence" value="ECO:0007669"/>
    <property type="project" value="InterPro"/>
</dbReference>
<dbReference type="RefSeq" id="XP_004998267.1">
    <property type="nucleotide sequence ID" value="XM_004998210.1"/>
</dbReference>
<accession>F2TXI3</accession>
<dbReference type="Proteomes" id="UP000007799">
    <property type="component" value="Unassembled WGS sequence"/>
</dbReference>
<dbReference type="GeneID" id="16078862"/>
<dbReference type="KEGG" id="sre:PTSG_00798"/>
<dbReference type="InterPro" id="IPR014891">
    <property type="entry name" value="DWNN_domain"/>
</dbReference>
<gene>
    <name evidence="2" type="ORF">PTSG_00798</name>
</gene>
<dbReference type="EMBL" id="GL832956">
    <property type="protein sequence ID" value="EGD76092.1"/>
    <property type="molecule type" value="Genomic_DNA"/>
</dbReference>
<organism evidence="3">
    <name type="scientific">Salpingoeca rosetta (strain ATCC 50818 / BSB-021)</name>
    <dbReference type="NCBI Taxonomy" id="946362"/>
    <lineage>
        <taxon>Eukaryota</taxon>
        <taxon>Choanoflagellata</taxon>
        <taxon>Craspedida</taxon>
        <taxon>Salpingoecidae</taxon>
        <taxon>Salpingoeca</taxon>
    </lineage>
</organism>
<dbReference type="AlphaFoldDB" id="F2TXI3"/>
<dbReference type="Gene3D" id="3.10.20.90">
    <property type="entry name" value="Phosphatidylinositol 3-kinase Catalytic Subunit, Chain A, domain 1"/>
    <property type="match status" value="1"/>
</dbReference>
<dbReference type="OrthoDB" id="106784at2759"/>
<evidence type="ECO:0000313" key="3">
    <source>
        <dbReference type="Proteomes" id="UP000007799"/>
    </source>
</evidence>
<dbReference type="Pfam" id="PF08783">
    <property type="entry name" value="DWNN"/>
    <property type="match status" value="1"/>
</dbReference>